<dbReference type="Proteomes" id="UP001165524">
    <property type="component" value="Unassembled WGS sequence"/>
</dbReference>
<evidence type="ECO:0008006" key="3">
    <source>
        <dbReference type="Google" id="ProtNLM"/>
    </source>
</evidence>
<dbReference type="RefSeq" id="WP_246953692.1">
    <property type="nucleotide sequence ID" value="NZ_JALKII010000013.1"/>
</dbReference>
<reference evidence="1" key="1">
    <citation type="submission" date="2022-04" db="EMBL/GenBank/DDBJ databases">
        <title>Alcanivorax sp. CY1518 draft genome sequence.</title>
        <authorList>
            <person name="Zhao G."/>
            <person name="An M."/>
        </authorList>
    </citation>
    <scope>NUCLEOTIDE SEQUENCE</scope>
    <source>
        <strain evidence="1">CY1518</strain>
    </source>
</reference>
<protein>
    <recommendedName>
        <fullName evidence="3">YacA</fullName>
    </recommendedName>
</protein>
<name>A0ABT0EA85_9GAMM</name>
<dbReference type="EMBL" id="JALKII010000013">
    <property type="protein sequence ID" value="MCK0538762.1"/>
    <property type="molecule type" value="Genomic_DNA"/>
</dbReference>
<gene>
    <name evidence="1" type="ORF">MU846_13690</name>
</gene>
<evidence type="ECO:0000313" key="2">
    <source>
        <dbReference type="Proteomes" id="UP001165524"/>
    </source>
</evidence>
<keyword evidence="2" id="KW-1185">Reference proteome</keyword>
<sequence length="99" mass="10860">MSDATFTFRVDESLKAEFTNAAKVHDRTGAQLLRDFMRSYVAQQQEAAGEAKNYDAWLAAKVAQSRASAERGNLIPGADVEAHFAARRAATRARIAESE</sequence>
<evidence type="ECO:0000313" key="1">
    <source>
        <dbReference type="EMBL" id="MCK0538762.1"/>
    </source>
</evidence>
<organism evidence="1 2">
    <name type="scientific">Alcanivorax quisquiliarum</name>
    <dbReference type="NCBI Taxonomy" id="2933565"/>
    <lineage>
        <taxon>Bacteria</taxon>
        <taxon>Pseudomonadati</taxon>
        <taxon>Pseudomonadota</taxon>
        <taxon>Gammaproteobacteria</taxon>
        <taxon>Oceanospirillales</taxon>
        <taxon>Alcanivoracaceae</taxon>
        <taxon>Alcanivorax</taxon>
    </lineage>
</organism>
<comment type="caution">
    <text evidence="1">The sequence shown here is derived from an EMBL/GenBank/DDBJ whole genome shotgun (WGS) entry which is preliminary data.</text>
</comment>
<dbReference type="InterPro" id="IPR010985">
    <property type="entry name" value="Ribbon_hlx_hlx"/>
</dbReference>
<proteinExistence type="predicted"/>
<dbReference type="Gene3D" id="6.20.450.20">
    <property type="match status" value="1"/>
</dbReference>
<accession>A0ABT0EA85</accession>
<dbReference type="SUPFAM" id="SSF47598">
    <property type="entry name" value="Ribbon-helix-helix"/>
    <property type="match status" value="1"/>
</dbReference>